<comment type="caution">
    <text evidence="10">Lacks conserved residue(s) required for the propagation of feature annotation.</text>
</comment>
<comment type="pathway">
    <text evidence="10">Cell wall biogenesis; peptidoglycan biosynthesis.</text>
</comment>
<dbReference type="AlphaFoldDB" id="A0A9Q8X2Q1"/>
<dbReference type="PANTHER" id="PTHR21015">
    <property type="entry name" value="UDP-N-ACETYLGLUCOSAMINE--N-ACETYLMURAMYL-(PENTAPEPTIDE) PYROPHOSPHORYL-UNDECAPRENOL N-ACETYLGLUCOSAMINE TRANSFERASE 1"/>
    <property type="match status" value="1"/>
</dbReference>
<dbReference type="InterPro" id="IPR007235">
    <property type="entry name" value="Glyco_trans_28_C"/>
</dbReference>
<keyword evidence="11" id="KW-1133">Transmembrane helix</keyword>
<feature type="binding site" evidence="10">
    <location>
        <position position="156"/>
    </location>
    <ligand>
        <name>UDP-N-acetyl-alpha-D-glucosamine</name>
        <dbReference type="ChEBI" id="CHEBI:57705"/>
    </ligand>
</feature>
<dbReference type="GO" id="GO:0005886">
    <property type="term" value="C:plasma membrane"/>
    <property type="evidence" value="ECO:0007669"/>
    <property type="project" value="UniProtKB-SubCell"/>
</dbReference>
<gene>
    <name evidence="10" type="primary">murG</name>
    <name evidence="14" type="ORF">M9B40_01615</name>
</gene>
<keyword evidence="15" id="KW-1185">Reference proteome</keyword>
<keyword evidence="5 10" id="KW-0133">Cell shape</keyword>
<keyword evidence="1 10" id="KW-1003">Cell membrane</keyword>
<keyword evidence="8 10" id="KW-0131">Cell cycle</keyword>
<evidence type="ECO:0000256" key="3">
    <source>
        <dbReference type="ARBA" id="ARBA00022676"/>
    </source>
</evidence>
<comment type="similarity">
    <text evidence="10">Belongs to the glycosyltransferase 28 family. MurG subfamily.</text>
</comment>
<feature type="binding site" evidence="10">
    <location>
        <position position="269"/>
    </location>
    <ligand>
        <name>UDP-N-acetyl-alpha-D-glucosamine</name>
        <dbReference type="ChEBI" id="CHEBI:57705"/>
    </ligand>
</feature>
<evidence type="ECO:0000256" key="9">
    <source>
        <dbReference type="ARBA" id="ARBA00023316"/>
    </source>
</evidence>
<dbReference type="CDD" id="cd03785">
    <property type="entry name" value="GT28_MurG"/>
    <property type="match status" value="1"/>
</dbReference>
<keyword evidence="7 10" id="KW-0472">Membrane</keyword>
<feature type="binding site" evidence="10">
    <location>
        <begin position="10"/>
        <end position="12"/>
    </location>
    <ligand>
        <name>UDP-N-acetyl-alpha-D-glucosamine</name>
        <dbReference type="ChEBI" id="CHEBI:57705"/>
    </ligand>
</feature>
<dbReference type="EC" id="2.4.1.227" evidence="10"/>
<comment type="catalytic activity">
    <reaction evidence="10">
        <text>di-trans,octa-cis-undecaprenyl diphospho-N-acetyl-alpha-D-muramoyl-L-alanyl-D-glutamyl-meso-2,6-diaminopimeloyl-D-alanyl-D-alanine + UDP-N-acetyl-alpha-D-glucosamine = di-trans,octa-cis-undecaprenyl diphospho-[N-acetyl-alpha-D-glucosaminyl-(1-&gt;4)]-N-acetyl-alpha-D-muramoyl-L-alanyl-D-glutamyl-meso-2,6-diaminopimeloyl-D-alanyl-D-alanine + UDP + H(+)</text>
        <dbReference type="Rhea" id="RHEA:31227"/>
        <dbReference type="ChEBI" id="CHEBI:15378"/>
        <dbReference type="ChEBI" id="CHEBI:57705"/>
        <dbReference type="ChEBI" id="CHEBI:58223"/>
        <dbReference type="ChEBI" id="CHEBI:61387"/>
        <dbReference type="ChEBI" id="CHEBI:61388"/>
        <dbReference type="EC" id="2.4.1.227"/>
    </reaction>
</comment>
<dbReference type="InterPro" id="IPR004276">
    <property type="entry name" value="GlycoTrans_28_N"/>
</dbReference>
<keyword evidence="6 10" id="KW-0573">Peptidoglycan synthesis</keyword>
<feature type="domain" description="Glycosyltransferase family 28 N-terminal" evidence="12">
    <location>
        <begin position="3"/>
        <end position="136"/>
    </location>
</feature>
<comment type="subcellular location">
    <subcellularLocation>
        <location evidence="10">Cell membrane</location>
        <topology evidence="10">Peripheral membrane protein</topology>
        <orientation evidence="10">Cytoplasmic side</orientation>
    </subcellularLocation>
</comment>
<evidence type="ECO:0000256" key="5">
    <source>
        <dbReference type="ARBA" id="ARBA00022960"/>
    </source>
</evidence>
<evidence type="ECO:0000256" key="7">
    <source>
        <dbReference type="ARBA" id="ARBA00023136"/>
    </source>
</evidence>
<evidence type="ECO:0000256" key="8">
    <source>
        <dbReference type="ARBA" id="ARBA00023306"/>
    </source>
</evidence>
<evidence type="ECO:0000256" key="1">
    <source>
        <dbReference type="ARBA" id="ARBA00022475"/>
    </source>
</evidence>
<sequence>MKIAIFAAGTGGHIYPALTIAKEFNKKDIIFFASSRKLEKKIYRDSKFKTIHLKIDGFRGKNLFKKLLWPFSFFLNLFDFLKNFIEFKPDKILVMGGYISIFGVLAALIFRKKIYIHEQNSVIGTLNKFAKNFSHKFFSSFQNVASNEIYTGNPIRNKITTKGYELNKEKKSILVLGGSQGANFFNEKLMKVLEKANFSEEIIFQTGRKKAIHSLSNIKQVEYIDEIEDVFAQTKFVICRSGASTVAELQTYAMPAIFIPILNSIDDHQTVNAKNACKNGGGIYLSEKSFSEDLFLKEITSFYNSDLNKRSKNMFNDIHKDAASRIANEIKQN</sequence>
<reference evidence="14" key="1">
    <citation type="submission" date="2022-05" db="EMBL/GenBank/DDBJ databases">
        <title>Single-amplified genomics reveal most streamlined microbe among free-living bacteria.</title>
        <authorList>
            <person name="Roda-Garcia J."/>
            <person name="Haro-Moreno J.M."/>
            <person name="Rodriguez-Valera F."/>
            <person name="Almagro-Moreno S."/>
            <person name="Lopez-Perez M."/>
        </authorList>
    </citation>
    <scope>NUCLEOTIDE SEQUENCE</scope>
    <source>
        <strain evidence="14">TMED112-D2-2</strain>
    </source>
</reference>
<dbReference type="HAMAP" id="MF_00033">
    <property type="entry name" value="MurG"/>
    <property type="match status" value="1"/>
</dbReference>
<dbReference type="GO" id="GO:0071555">
    <property type="term" value="P:cell wall organization"/>
    <property type="evidence" value="ECO:0007669"/>
    <property type="project" value="UniProtKB-KW"/>
</dbReference>
<dbReference type="Proteomes" id="UP001056381">
    <property type="component" value="Chromosome"/>
</dbReference>
<keyword evidence="4 10" id="KW-0808">Transferase</keyword>
<dbReference type="SUPFAM" id="SSF53756">
    <property type="entry name" value="UDP-Glycosyltransferase/glycogen phosphorylase"/>
    <property type="match status" value="1"/>
</dbReference>
<keyword evidence="11" id="KW-0812">Transmembrane</keyword>
<evidence type="ECO:0000256" key="6">
    <source>
        <dbReference type="ARBA" id="ARBA00022984"/>
    </source>
</evidence>
<dbReference type="GO" id="GO:0008360">
    <property type="term" value="P:regulation of cell shape"/>
    <property type="evidence" value="ECO:0007669"/>
    <property type="project" value="UniProtKB-KW"/>
</dbReference>
<dbReference type="GO" id="GO:0009252">
    <property type="term" value="P:peptidoglycan biosynthetic process"/>
    <property type="evidence" value="ECO:0007669"/>
    <property type="project" value="UniProtKB-UniRule"/>
</dbReference>
<dbReference type="GO" id="GO:0050511">
    <property type="term" value="F:undecaprenyldiphospho-muramoylpentapeptide beta-N-acetylglucosaminyltransferase activity"/>
    <property type="evidence" value="ECO:0007669"/>
    <property type="project" value="UniProtKB-UniRule"/>
</dbReference>
<dbReference type="Gene3D" id="3.40.50.2000">
    <property type="entry name" value="Glycogen Phosphorylase B"/>
    <property type="match status" value="2"/>
</dbReference>
<dbReference type="GO" id="GO:0051301">
    <property type="term" value="P:cell division"/>
    <property type="evidence" value="ECO:0007669"/>
    <property type="project" value="UniProtKB-KW"/>
</dbReference>
<feature type="binding site" evidence="10">
    <location>
        <position position="179"/>
    </location>
    <ligand>
        <name>UDP-N-acetyl-alpha-D-glucosamine</name>
        <dbReference type="ChEBI" id="CHEBI:57705"/>
    </ligand>
</feature>
<feature type="domain" description="Glycosyl transferase family 28 C-terminal" evidence="13">
    <location>
        <begin position="173"/>
        <end position="325"/>
    </location>
</feature>
<name>A0A9Q8X2Q1_9GAMM</name>
<dbReference type="EMBL" id="CP097966">
    <property type="protein sequence ID" value="URQ63482.1"/>
    <property type="molecule type" value="Genomic_DNA"/>
</dbReference>
<comment type="function">
    <text evidence="10">Cell wall formation. Catalyzes the transfer of a GlcNAc subunit on undecaprenyl-pyrophosphoryl-MurNAc-pentapeptide (lipid intermediate I) to form undecaprenyl-pyrophosphoryl-MurNAc-(pentapeptide)GlcNAc (lipid intermediate II).</text>
</comment>
<keyword evidence="3 10" id="KW-0328">Glycosyltransferase</keyword>
<proteinExistence type="inferred from homology"/>
<feature type="transmembrane region" description="Helical" evidence="11">
    <location>
        <begin position="91"/>
        <end position="110"/>
    </location>
</feature>
<organism evidence="14 15">
    <name type="scientific">SAR86 cluster bacterium</name>
    <dbReference type="NCBI Taxonomy" id="2030880"/>
    <lineage>
        <taxon>Bacteria</taxon>
        <taxon>Pseudomonadati</taxon>
        <taxon>Pseudomonadota</taxon>
        <taxon>Gammaproteobacteria</taxon>
        <taxon>SAR86 cluster</taxon>
    </lineage>
</organism>
<evidence type="ECO:0000259" key="13">
    <source>
        <dbReference type="Pfam" id="PF04101"/>
    </source>
</evidence>
<keyword evidence="2 10" id="KW-0132">Cell division</keyword>
<evidence type="ECO:0000259" key="12">
    <source>
        <dbReference type="Pfam" id="PF03033"/>
    </source>
</evidence>
<evidence type="ECO:0000313" key="14">
    <source>
        <dbReference type="EMBL" id="URQ63482.1"/>
    </source>
</evidence>
<keyword evidence="9 10" id="KW-0961">Cell wall biogenesis/degradation</keyword>
<feature type="binding site" evidence="10">
    <location>
        <position position="120"/>
    </location>
    <ligand>
        <name>UDP-N-acetyl-alpha-D-glucosamine</name>
        <dbReference type="ChEBI" id="CHEBI:57705"/>
    </ligand>
</feature>
<evidence type="ECO:0000256" key="2">
    <source>
        <dbReference type="ARBA" id="ARBA00022618"/>
    </source>
</evidence>
<feature type="binding site" evidence="10">
    <location>
        <position position="224"/>
    </location>
    <ligand>
        <name>UDP-N-acetyl-alpha-D-glucosamine</name>
        <dbReference type="ChEBI" id="CHEBI:57705"/>
    </ligand>
</feature>
<dbReference type="GO" id="GO:0005975">
    <property type="term" value="P:carbohydrate metabolic process"/>
    <property type="evidence" value="ECO:0007669"/>
    <property type="project" value="InterPro"/>
</dbReference>
<protein>
    <recommendedName>
        <fullName evidence="10">UDP-N-acetylglucosamine--N-acetylmuramyl-(pentapeptide) pyrophosphoryl-undecaprenol N-acetylglucosamine transferase</fullName>
        <ecNumber evidence="10">2.4.1.227</ecNumber>
    </recommendedName>
    <alternativeName>
        <fullName evidence="10">Undecaprenyl-PP-MurNAc-pentapeptide-UDPGlcNAc GlcNAc transferase</fullName>
    </alternativeName>
</protein>
<dbReference type="Pfam" id="PF04101">
    <property type="entry name" value="Glyco_tran_28_C"/>
    <property type="match status" value="1"/>
</dbReference>
<dbReference type="Pfam" id="PF03033">
    <property type="entry name" value="Glyco_transf_28"/>
    <property type="match status" value="1"/>
</dbReference>
<evidence type="ECO:0000313" key="15">
    <source>
        <dbReference type="Proteomes" id="UP001056381"/>
    </source>
</evidence>
<dbReference type="PANTHER" id="PTHR21015:SF22">
    <property type="entry name" value="GLYCOSYLTRANSFERASE"/>
    <property type="match status" value="1"/>
</dbReference>
<evidence type="ECO:0000256" key="4">
    <source>
        <dbReference type="ARBA" id="ARBA00022679"/>
    </source>
</evidence>
<accession>A0A9Q8X2Q1</accession>
<evidence type="ECO:0000256" key="10">
    <source>
        <dbReference type="HAMAP-Rule" id="MF_00033"/>
    </source>
</evidence>
<dbReference type="InterPro" id="IPR006009">
    <property type="entry name" value="GlcNAc_MurG"/>
</dbReference>
<evidence type="ECO:0000256" key="11">
    <source>
        <dbReference type="SAM" id="Phobius"/>
    </source>
</evidence>